<accession>A0ABP4EJZ8</accession>
<proteinExistence type="predicted"/>
<gene>
    <name evidence="2" type="ORF">GCM10009668_31460</name>
</gene>
<keyword evidence="1" id="KW-0472">Membrane</keyword>
<evidence type="ECO:0000313" key="3">
    <source>
        <dbReference type="Proteomes" id="UP001501581"/>
    </source>
</evidence>
<feature type="transmembrane region" description="Helical" evidence="1">
    <location>
        <begin position="74"/>
        <end position="96"/>
    </location>
</feature>
<keyword evidence="1" id="KW-1133">Transmembrane helix</keyword>
<evidence type="ECO:0000313" key="2">
    <source>
        <dbReference type="EMBL" id="GAA1108865.1"/>
    </source>
</evidence>
<keyword evidence="3" id="KW-1185">Reference proteome</keyword>
<organism evidence="2 3">
    <name type="scientific">Nocardioides dubius</name>
    <dbReference type="NCBI Taxonomy" id="317019"/>
    <lineage>
        <taxon>Bacteria</taxon>
        <taxon>Bacillati</taxon>
        <taxon>Actinomycetota</taxon>
        <taxon>Actinomycetes</taxon>
        <taxon>Propionibacteriales</taxon>
        <taxon>Nocardioidaceae</taxon>
        <taxon>Nocardioides</taxon>
    </lineage>
</organism>
<dbReference type="Pfam" id="PF06897">
    <property type="entry name" value="DUF1269"/>
    <property type="match status" value="1"/>
</dbReference>
<sequence>MPSNPATSLTVWLFDTAAGAGAGEVRVKDLVQRGGLTVHDAITVTWMPEAERPVIGHLHHATATAAVRGSVVGVLAGALFLVPGVGAGVGAGLAALAQRLRGTGIDEEFLAEVGEQLRPGTSALMLLSSAADPELVGPVLEQGLDRGDVRLLRADLAADAPQALRALLDDLDSP</sequence>
<protein>
    <recommendedName>
        <fullName evidence="4">DUF1269 domain-containing protein</fullName>
    </recommendedName>
</protein>
<keyword evidence="1" id="KW-0812">Transmembrane</keyword>
<dbReference type="RefSeq" id="WP_343995770.1">
    <property type="nucleotide sequence ID" value="NZ_BAAALG010000011.1"/>
</dbReference>
<dbReference type="EMBL" id="BAAALG010000011">
    <property type="protein sequence ID" value="GAA1108865.1"/>
    <property type="molecule type" value="Genomic_DNA"/>
</dbReference>
<evidence type="ECO:0008006" key="4">
    <source>
        <dbReference type="Google" id="ProtNLM"/>
    </source>
</evidence>
<name>A0ABP4EJZ8_9ACTN</name>
<comment type="caution">
    <text evidence="2">The sequence shown here is derived from an EMBL/GenBank/DDBJ whole genome shotgun (WGS) entry which is preliminary data.</text>
</comment>
<reference evidence="3" key="1">
    <citation type="journal article" date="2019" name="Int. J. Syst. Evol. Microbiol.">
        <title>The Global Catalogue of Microorganisms (GCM) 10K type strain sequencing project: providing services to taxonomists for standard genome sequencing and annotation.</title>
        <authorList>
            <consortium name="The Broad Institute Genomics Platform"/>
            <consortium name="The Broad Institute Genome Sequencing Center for Infectious Disease"/>
            <person name="Wu L."/>
            <person name="Ma J."/>
        </authorList>
    </citation>
    <scope>NUCLEOTIDE SEQUENCE [LARGE SCALE GENOMIC DNA]</scope>
    <source>
        <strain evidence="3">JCM 13008</strain>
    </source>
</reference>
<evidence type="ECO:0000256" key="1">
    <source>
        <dbReference type="SAM" id="Phobius"/>
    </source>
</evidence>
<dbReference type="InterPro" id="IPR009200">
    <property type="entry name" value="DUF1269_membrane"/>
</dbReference>
<dbReference type="Proteomes" id="UP001501581">
    <property type="component" value="Unassembled WGS sequence"/>
</dbReference>